<name>A0ABT9M2N2_9THEO</name>
<comment type="caution">
    <text evidence="1">The sequence shown here is derived from an EMBL/GenBank/DDBJ whole genome shotgun (WGS) entry which is preliminary data.</text>
</comment>
<evidence type="ECO:0000313" key="2">
    <source>
        <dbReference type="Proteomes" id="UP001223886"/>
    </source>
</evidence>
<dbReference type="EMBL" id="JAURUP010000006">
    <property type="protein sequence ID" value="MDP9750391.1"/>
    <property type="molecule type" value="Genomic_DNA"/>
</dbReference>
<sequence length="212" mass="24199">MSGKAHGIVPSAVKSGTKKFKKSKGGVKMSTRGAYGFYKSGITKATYNHSDSYPSGLGRSVMEFIKETSIEEMNEIFNNIVLVNEDDLPSLEQIKEVAKITDVEIYDTINWYSLLRSVQGDLSAYKKGLRYMNDNQEFLKNSAFCEWAYIINLDENVLEVYKGSQKKPQKNRYYTKEPCCNCYNVALIKKIPIEEIKKGNIEELISRIEKEK</sequence>
<dbReference type="Proteomes" id="UP001223886">
    <property type="component" value="Unassembled WGS sequence"/>
</dbReference>
<dbReference type="RefSeq" id="WP_307680986.1">
    <property type="nucleotide sequence ID" value="NZ_JAURUP010000006.1"/>
</dbReference>
<keyword evidence="2" id="KW-1185">Reference proteome</keyword>
<protein>
    <submittedName>
        <fullName evidence="1">Uncharacterized protein</fullName>
    </submittedName>
</protein>
<proteinExistence type="predicted"/>
<organism evidence="1 2">
    <name type="scientific">Thermoanaerobacter pentosaceus</name>
    <dbReference type="NCBI Taxonomy" id="694059"/>
    <lineage>
        <taxon>Bacteria</taxon>
        <taxon>Bacillati</taxon>
        <taxon>Bacillota</taxon>
        <taxon>Clostridia</taxon>
        <taxon>Thermoanaerobacterales</taxon>
        <taxon>Thermoanaerobacteraceae</taxon>
        <taxon>Thermoanaerobacter</taxon>
    </lineage>
</organism>
<evidence type="ECO:0000313" key="1">
    <source>
        <dbReference type="EMBL" id="MDP9750391.1"/>
    </source>
</evidence>
<gene>
    <name evidence="1" type="ORF">J2S24_000859</name>
</gene>
<reference evidence="1 2" key="1">
    <citation type="submission" date="2023-07" db="EMBL/GenBank/DDBJ databases">
        <title>Genomic Encyclopedia of Type Strains, Phase IV (KMG-IV): sequencing the most valuable type-strain genomes for metagenomic binning, comparative biology and taxonomic classification.</title>
        <authorList>
            <person name="Goeker M."/>
        </authorList>
    </citation>
    <scope>NUCLEOTIDE SEQUENCE [LARGE SCALE GENOMIC DNA]</scope>
    <source>
        <strain evidence="1 2">DSM 25963</strain>
    </source>
</reference>
<accession>A0ABT9M2N2</accession>